<evidence type="ECO:0000313" key="4">
    <source>
        <dbReference type="Proteomes" id="UP000265703"/>
    </source>
</evidence>
<accession>A0A397T223</accession>
<dbReference type="AlphaFoldDB" id="A0A397T223"/>
<reference evidence="3 4" key="1">
    <citation type="submission" date="2018-06" db="EMBL/GenBank/DDBJ databases">
        <title>Comparative genomics reveals the genomic features of Rhizophagus irregularis, R. cerebriforme, R. diaphanum and Gigaspora rosea, and their symbiotic lifestyle signature.</title>
        <authorList>
            <person name="Morin E."/>
            <person name="San Clemente H."/>
            <person name="Chen E.C.H."/>
            <person name="De La Providencia I."/>
            <person name="Hainaut M."/>
            <person name="Kuo A."/>
            <person name="Kohler A."/>
            <person name="Murat C."/>
            <person name="Tang N."/>
            <person name="Roy S."/>
            <person name="Loubradou J."/>
            <person name="Henrissat B."/>
            <person name="Grigoriev I.V."/>
            <person name="Corradi N."/>
            <person name="Roux C."/>
            <person name="Martin F.M."/>
        </authorList>
    </citation>
    <scope>NUCLEOTIDE SEQUENCE [LARGE SCALE GENOMIC DNA]</scope>
    <source>
        <strain evidence="3 4">DAOM 227022</strain>
    </source>
</reference>
<gene>
    <name evidence="3" type="ORF">C1645_736774</name>
</gene>
<feature type="coiled-coil region" evidence="1">
    <location>
        <begin position="427"/>
        <end position="454"/>
    </location>
</feature>
<evidence type="ECO:0000313" key="3">
    <source>
        <dbReference type="EMBL" id="RIA91862.1"/>
    </source>
</evidence>
<feature type="compositionally biased region" description="Basic and acidic residues" evidence="2">
    <location>
        <begin position="49"/>
        <end position="64"/>
    </location>
</feature>
<comment type="caution">
    <text evidence="3">The sequence shown here is derived from an EMBL/GenBank/DDBJ whole genome shotgun (WGS) entry which is preliminary data.</text>
</comment>
<keyword evidence="4" id="KW-1185">Reference proteome</keyword>
<feature type="coiled-coil region" evidence="1">
    <location>
        <begin position="367"/>
        <end position="398"/>
    </location>
</feature>
<protein>
    <submittedName>
        <fullName evidence="3">Uncharacterized protein</fullName>
    </submittedName>
</protein>
<sequence length="499" mass="57637">MALNNLKTLAYNISKITLLCIEKKFLLTETGVCPFPSCKRSVDIIGDANTRRETNREEKSSETSREEDDQEMDVKEDGGDDDGGTNADEDEEVETQPEESMGSAPSSKIKEKKGLQRESVREVEGAQIFFNLYLKITNAEERNEKACHELIVAYYYYGEELEKRLVYYREDYEEHEALKKLYYEVKDQLPKEVTKNTIWKKSNRARRNSPALGTLLEELGRRRFIQGSRGIEEDPWISQNDLRRVVDQAIGFASNLYAEEPSRQLKLLRILSQNREIDLPRKLIHDGTWKETENELAIIAERILDTLSDSWNNPAFGVNFVESLNEEQASSINPEVGELLNQAVKNYIMKKERQRIKPVTSECGNLLSEENEKLHILNQEMEKKIEDLSDSQDQYKSRKQAMAKSLEESGKKNSQLSYSVILFKDMIHDTKKAIASTEKAIDMLENKCHHLEDIISAKDKKIIALIDQISSYTRTTDMSRYNDITIEPEIYPSTYERKL</sequence>
<dbReference type="OrthoDB" id="2401059at2759"/>
<name>A0A397T223_9GLOM</name>
<keyword evidence="1" id="KW-0175">Coiled coil</keyword>
<feature type="compositionally biased region" description="Acidic residues" evidence="2">
    <location>
        <begin position="78"/>
        <end position="97"/>
    </location>
</feature>
<dbReference type="EMBL" id="QKYT01000140">
    <property type="protein sequence ID" value="RIA91862.1"/>
    <property type="molecule type" value="Genomic_DNA"/>
</dbReference>
<feature type="region of interest" description="Disordered" evidence="2">
    <location>
        <begin position="49"/>
        <end position="116"/>
    </location>
</feature>
<evidence type="ECO:0000256" key="1">
    <source>
        <dbReference type="SAM" id="Coils"/>
    </source>
</evidence>
<dbReference type="Proteomes" id="UP000265703">
    <property type="component" value="Unassembled WGS sequence"/>
</dbReference>
<organism evidence="3 4">
    <name type="scientific">Glomus cerebriforme</name>
    <dbReference type="NCBI Taxonomy" id="658196"/>
    <lineage>
        <taxon>Eukaryota</taxon>
        <taxon>Fungi</taxon>
        <taxon>Fungi incertae sedis</taxon>
        <taxon>Mucoromycota</taxon>
        <taxon>Glomeromycotina</taxon>
        <taxon>Glomeromycetes</taxon>
        <taxon>Glomerales</taxon>
        <taxon>Glomeraceae</taxon>
        <taxon>Glomus</taxon>
    </lineage>
</organism>
<proteinExistence type="predicted"/>
<evidence type="ECO:0000256" key="2">
    <source>
        <dbReference type="SAM" id="MobiDB-lite"/>
    </source>
</evidence>